<dbReference type="EMBL" id="LQYI01000017">
    <property type="protein sequence ID" value="KYC72834.1"/>
    <property type="molecule type" value="Genomic_DNA"/>
</dbReference>
<reference evidence="3 4" key="1">
    <citation type="submission" date="2016-01" db="EMBL/GenBank/DDBJ databases">
        <title>Genome Sequences of Twelve Sporeforming Bacillus Species Isolated from Foods.</title>
        <authorList>
            <person name="Berendsen E.M."/>
            <person name="Wells-Bennik M.H."/>
            <person name="Krawcyk A.O."/>
            <person name="De Jong A."/>
            <person name="Holsappel S."/>
            <person name="Eijlander R.T."/>
            <person name="Kuipers O.P."/>
        </authorList>
    </citation>
    <scope>NUCLEOTIDE SEQUENCE [LARGE SCALE GENOMIC DNA]</scope>
    <source>
        <strain evidence="1 3">B4098</strain>
        <strain evidence="2 4">B4099</strain>
    </source>
</reference>
<evidence type="ECO:0000313" key="3">
    <source>
        <dbReference type="Proteomes" id="UP000075288"/>
    </source>
</evidence>
<gene>
    <name evidence="1" type="ORF">B4098_1515</name>
    <name evidence="2" type="ORF">B4099_1751</name>
</gene>
<accession>A0A150JPZ4</accession>
<comment type="caution">
    <text evidence="1">The sequence shown here is derived from an EMBL/GenBank/DDBJ whole genome shotgun (WGS) entry which is preliminary data.</text>
</comment>
<evidence type="ECO:0000313" key="4">
    <source>
        <dbReference type="Proteomes" id="UP000075304"/>
    </source>
</evidence>
<name>A0A150JPZ4_HEYCO</name>
<dbReference type="Proteomes" id="UP000075304">
    <property type="component" value="Unassembled WGS sequence"/>
</dbReference>
<sequence length="41" mass="4538">MLPSPGSRLLSLAAKNFAGFLHLEPLWEAGFIMISKNHQKS</sequence>
<evidence type="ECO:0000313" key="1">
    <source>
        <dbReference type="EMBL" id="KYC58864.1"/>
    </source>
</evidence>
<protein>
    <submittedName>
        <fullName evidence="1">Uncharacterized protein</fullName>
    </submittedName>
</protein>
<dbReference type="AlphaFoldDB" id="A0A150JPZ4"/>
<proteinExistence type="predicted"/>
<organism evidence="1 3">
    <name type="scientific">Heyndrickxia coagulans</name>
    <name type="common">Weizmannia coagulans</name>
    <dbReference type="NCBI Taxonomy" id="1398"/>
    <lineage>
        <taxon>Bacteria</taxon>
        <taxon>Bacillati</taxon>
        <taxon>Bacillota</taxon>
        <taxon>Bacilli</taxon>
        <taxon>Bacillales</taxon>
        <taxon>Bacillaceae</taxon>
        <taxon>Heyndrickxia</taxon>
    </lineage>
</organism>
<dbReference type="Proteomes" id="UP000075288">
    <property type="component" value="Unassembled WGS sequence"/>
</dbReference>
<evidence type="ECO:0000313" key="2">
    <source>
        <dbReference type="EMBL" id="KYC72834.1"/>
    </source>
</evidence>
<dbReference type="EMBL" id="LQYG01000117">
    <property type="protein sequence ID" value="KYC58864.1"/>
    <property type="molecule type" value="Genomic_DNA"/>
</dbReference>